<dbReference type="GO" id="GO:0004113">
    <property type="term" value="F:2',3'-cyclic-nucleotide 3'-phosphodiesterase activity"/>
    <property type="evidence" value="ECO:0007669"/>
    <property type="project" value="TreeGrafter"/>
</dbReference>
<dbReference type="SUPFAM" id="SSF55144">
    <property type="entry name" value="LigT-like"/>
    <property type="match status" value="1"/>
</dbReference>
<accession>A0AA39U650</accession>
<dbReference type="InterPro" id="IPR009097">
    <property type="entry name" value="Cyclic_Pdiesterase"/>
</dbReference>
<organism evidence="2 3">
    <name type="scientific">Armillaria tabescens</name>
    <name type="common">Ringless honey mushroom</name>
    <name type="synonym">Agaricus tabescens</name>
    <dbReference type="NCBI Taxonomy" id="1929756"/>
    <lineage>
        <taxon>Eukaryota</taxon>
        <taxon>Fungi</taxon>
        <taxon>Dikarya</taxon>
        <taxon>Basidiomycota</taxon>
        <taxon>Agaricomycotina</taxon>
        <taxon>Agaricomycetes</taxon>
        <taxon>Agaricomycetidae</taxon>
        <taxon>Agaricales</taxon>
        <taxon>Marasmiineae</taxon>
        <taxon>Physalacriaceae</taxon>
        <taxon>Desarmillaria</taxon>
    </lineage>
</organism>
<reference evidence="2" key="1">
    <citation type="submission" date="2023-06" db="EMBL/GenBank/DDBJ databases">
        <authorList>
            <consortium name="Lawrence Berkeley National Laboratory"/>
            <person name="Ahrendt S."/>
            <person name="Sahu N."/>
            <person name="Indic B."/>
            <person name="Wong-Bajracharya J."/>
            <person name="Merenyi Z."/>
            <person name="Ke H.-M."/>
            <person name="Monk M."/>
            <person name="Kocsube S."/>
            <person name="Drula E."/>
            <person name="Lipzen A."/>
            <person name="Balint B."/>
            <person name="Henrissat B."/>
            <person name="Andreopoulos B."/>
            <person name="Martin F.M."/>
            <person name="Harder C.B."/>
            <person name="Rigling D."/>
            <person name="Ford K.L."/>
            <person name="Foster G.D."/>
            <person name="Pangilinan J."/>
            <person name="Papanicolaou A."/>
            <person name="Barry K."/>
            <person name="LaButti K."/>
            <person name="Viragh M."/>
            <person name="Koriabine M."/>
            <person name="Yan M."/>
            <person name="Riley R."/>
            <person name="Champramary S."/>
            <person name="Plett K.L."/>
            <person name="Tsai I.J."/>
            <person name="Slot J."/>
            <person name="Sipos G."/>
            <person name="Plett J."/>
            <person name="Nagy L.G."/>
            <person name="Grigoriev I.V."/>
        </authorList>
    </citation>
    <scope>NUCLEOTIDE SEQUENCE</scope>
    <source>
        <strain evidence="2">CCBAS 213</strain>
    </source>
</reference>
<dbReference type="Proteomes" id="UP001175211">
    <property type="component" value="Unassembled WGS sequence"/>
</dbReference>
<dbReference type="PANTHER" id="PTHR28141:SF1">
    <property type="entry name" value="2',3'-CYCLIC-NUCLEOTIDE 3'-PHOSPHODIESTERASE"/>
    <property type="match status" value="1"/>
</dbReference>
<evidence type="ECO:0000313" key="2">
    <source>
        <dbReference type="EMBL" id="KAK0467745.1"/>
    </source>
</evidence>
<dbReference type="AlphaFoldDB" id="A0AA39U650"/>
<keyword evidence="3" id="KW-1185">Reference proteome</keyword>
<feature type="region of interest" description="Disordered" evidence="1">
    <location>
        <begin position="173"/>
        <end position="195"/>
    </location>
</feature>
<dbReference type="PANTHER" id="PTHR28141">
    <property type="entry name" value="2',3'-CYCLIC-NUCLEOTIDE 3'-PHOSPHODIESTERASE"/>
    <property type="match status" value="1"/>
</dbReference>
<dbReference type="GeneID" id="85359944"/>
<comment type="caution">
    <text evidence="2">The sequence shown here is derived from an EMBL/GenBank/DDBJ whole genome shotgun (WGS) entry which is preliminary data.</text>
</comment>
<dbReference type="EMBL" id="JAUEPS010000002">
    <property type="protein sequence ID" value="KAK0467745.1"/>
    <property type="molecule type" value="Genomic_DNA"/>
</dbReference>
<dbReference type="Pfam" id="PF07823">
    <property type="entry name" value="CPDase"/>
    <property type="match status" value="1"/>
</dbReference>
<proteinExistence type="predicted"/>
<evidence type="ECO:0000313" key="3">
    <source>
        <dbReference type="Proteomes" id="UP001175211"/>
    </source>
</evidence>
<name>A0AA39U650_ARMTA</name>
<protein>
    <submittedName>
        <fullName evidence="2">Uncharacterized protein</fullName>
    </submittedName>
</protein>
<dbReference type="InterPro" id="IPR012386">
    <property type="entry name" value="Cyclic-nucl_3Pdiesterase"/>
</dbReference>
<dbReference type="Gene3D" id="3.90.1140.10">
    <property type="entry name" value="Cyclic phosphodiesterase"/>
    <property type="match status" value="1"/>
</dbReference>
<evidence type="ECO:0000256" key="1">
    <source>
        <dbReference type="SAM" id="MobiDB-lite"/>
    </source>
</evidence>
<dbReference type="GO" id="GO:0009187">
    <property type="term" value="P:cyclic nucleotide metabolic process"/>
    <property type="evidence" value="ECO:0007669"/>
    <property type="project" value="TreeGrafter"/>
</dbReference>
<sequence>MVNWSPAIQNAANMLSDTLTLTLTPRMGYALWLVPSCTEFTSLSELMKFRPQPYTLDSHSRSYPSFDPHITLTTFDVLPSSFNLDAIPLDNLNPPVAYFDSVKCGNNYLGALSIRISQSSKLMCLHEAVTRHLNMLNMQWKSRGFPHMSLFYVDEPDERKRLEAELKSSRADPIVRRGQIPQVDRQPNLAYDQPK</sequence>
<dbReference type="RefSeq" id="XP_060338020.1">
    <property type="nucleotide sequence ID" value="XM_060476396.1"/>
</dbReference>
<gene>
    <name evidence="2" type="ORF">EV420DRAFT_1635008</name>
</gene>